<accession>A0ACC2P302</accession>
<reference evidence="1" key="1">
    <citation type="submission" date="2023-04" db="EMBL/GenBank/DDBJ databases">
        <title>A chromosome-level genome assembly of the parasitoid wasp Eretmocerus hayati.</title>
        <authorList>
            <person name="Zhong Y."/>
            <person name="Liu S."/>
            <person name="Liu Y."/>
        </authorList>
    </citation>
    <scope>NUCLEOTIDE SEQUENCE</scope>
    <source>
        <strain evidence="1">ZJU_SS_LIU_2023</strain>
    </source>
</reference>
<evidence type="ECO:0000313" key="1">
    <source>
        <dbReference type="EMBL" id="KAJ8676155.1"/>
    </source>
</evidence>
<proteinExistence type="predicted"/>
<keyword evidence="2" id="KW-1185">Reference proteome</keyword>
<dbReference type="Proteomes" id="UP001239111">
    <property type="component" value="Chromosome 2"/>
</dbReference>
<evidence type="ECO:0000313" key="2">
    <source>
        <dbReference type="Proteomes" id="UP001239111"/>
    </source>
</evidence>
<organism evidence="1 2">
    <name type="scientific">Eretmocerus hayati</name>
    <dbReference type="NCBI Taxonomy" id="131215"/>
    <lineage>
        <taxon>Eukaryota</taxon>
        <taxon>Metazoa</taxon>
        <taxon>Ecdysozoa</taxon>
        <taxon>Arthropoda</taxon>
        <taxon>Hexapoda</taxon>
        <taxon>Insecta</taxon>
        <taxon>Pterygota</taxon>
        <taxon>Neoptera</taxon>
        <taxon>Endopterygota</taxon>
        <taxon>Hymenoptera</taxon>
        <taxon>Apocrita</taxon>
        <taxon>Proctotrupomorpha</taxon>
        <taxon>Chalcidoidea</taxon>
        <taxon>Aphelinidae</taxon>
        <taxon>Aphelininae</taxon>
        <taxon>Eretmocerus</taxon>
    </lineage>
</organism>
<sequence length="243" mass="27971">MSLQKHVRFHEAYKPSSCENLQQHERSHPTLKSNHKPFPCYRCEERYETLQLLDRHIITHMRNDRVFSEMHVIPSEPSSTLPEYTNLNNALGTPSARDYYEYAGMPSSSQDQGIPQIQQLGWEDIATTSSQQEICSLSEVSGRMRSFSCHPSANTIVEETDWSVEESIGPFFIPDGLRDDGPSNVEYYRTTSRISMEAGSTPSCYERNEMQEEVDRVVDEIVRLHRELQKSECQKEDGSQNSK</sequence>
<comment type="caution">
    <text evidence="1">The sequence shown here is derived from an EMBL/GenBank/DDBJ whole genome shotgun (WGS) entry which is preliminary data.</text>
</comment>
<protein>
    <submittedName>
        <fullName evidence="1">Uncharacterized protein</fullName>
    </submittedName>
</protein>
<gene>
    <name evidence="1" type="ORF">QAD02_011941</name>
</gene>
<name>A0ACC2P302_9HYME</name>
<dbReference type="EMBL" id="CM056742">
    <property type="protein sequence ID" value="KAJ8676155.1"/>
    <property type="molecule type" value="Genomic_DNA"/>
</dbReference>